<dbReference type="PANTHER" id="PTHR30246:SF1">
    <property type="entry name" value="2-DEHYDRO-3-DEOXY-6-PHOSPHOGALACTONATE ALDOLASE-RELATED"/>
    <property type="match status" value="1"/>
</dbReference>
<keyword evidence="4" id="KW-0456">Lyase</keyword>
<dbReference type="AlphaFoldDB" id="A0A143YSY1"/>
<keyword evidence="7" id="KW-1185">Reference proteome</keyword>
<sequence length="207" mass="22437">MELTKFPKVTIILRGYNYNQVRTVMEALEGQEEQYALEITLNSPDVFETIRKTTEEYGDRFLIGAGTVLNLEDARKAVDAGAAFILSPVVLSEEVISFCKNKGVLTVPAAMTPSEVHALKEAGADIIKIFPATSVDISHFNALMGPLGVTPFMAVGGVNQDNAHTFLENGAQFVGIGSGIFEKEDIQACNVNNLKKSLAAFHEKLNS</sequence>
<evidence type="ECO:0000313" key="6">
    <source>
        <dbReference type="EMBL" id="CZQ96826.1"/>
    </source>
</evidence>
<dbReference type="GO" id="GO:0016829">
    <property type="term" value="F:lyase activity"/>
    <property type="evidence" value="ECO:0007669"/>
    <property type="project" value="UniProtKB-KW"/>
</dbReference>
<dbReference type="InterPro" id="IPR013785">
    <property type="entry name" value="Aldolase_TIM"/>
</dbReference>
<evidence type="ECO:0000256" key="3">
    <source>
        <dbReference type="ARBA" id="ARBA00011233"/>
    </source>
</evidence>
<comment type="similarity">
    <text evidence="2">Belongs to the KHG/KDPG aldolase family.</text>
</comment>
<dbReference type="SUPFAM" id="SSF51569">
    <property type="entry name" value="Aldolase"/>
    <property type="match status" value="1"/>
</dbReference>
<organism evidence="6 7">
    <name type="scientific">Trichococcus palustris</name>
    <dbReference type="NCBI Taxonomy" id="140314"/>
    <lineage>
        <taxon>Bacteria</taxon>
        <taxon>Bacillati</taxon>
        <taxon>Bacillota</taxon>
        <taxon>Bacilli</taxon>
        <taxon>Lactobacillales</taxon>
        <taxon>Carnobacteriaceae</taxon>
        <taxon>Trichococcus</taxon>
    </lineage>
</organism>
<dbReference type="PANTHER" id="PTHR30246">
    <property type="entry name" value="2-KETO-3-DEOXY-6-PHOSPHOGLUCONATE ALDOLASE"/>
    <property type="match status" value="1"/>
</dbReference>
<proteinExistence type="inferred from homology"/>
<evidence type="ECO:0000256" key="2">
    <source>
        <dbReference type="ARBA" id="ARBA00006906"/>
    </source>
</evidence>
<dbReference type="EMBL" id="FJNE01000006">
    <property type="protein sequence ID" value="CZQ96826.1"/>
    <property type="molecule type" value="Genomic_DNA"/>
</dbReference>
<keyword evidence="5" id="KW-0119">Carbohydrate metabolism</keyword>
<dbReference type="CDD" id="cd00452">
    <property type="entry name" value="KDPG_aldolase"/>
    <property type="match status" value="1"/>
</dbReference>
<evidence type="ECO:0000313" key="7">
    <source>
        <dbReference type="Proteomes" id="UP000242754"/>
    </source>
</evidence>
<dbReference type="RefSeq" id="WP_218149876.1">
    <property type="nucleotide sequence ID" value="NZ_FJNE01000006.1"/>
</dbReference>
<dbReference type="InterPro" id="IPR000887">
    <property type="entry name" value="Aldlse_KDPG_KHG"/>
</dbReference>
<comment type="subunit">
    <text evidence="3">Homotrimer.</text>
</comment>
<dbReference type="Gene3D" id="3.20.20.70">
    <property type="entry name" value="Aldolase class I"/>
    <property type="match status" value="1"/>
</dbReference>
<dbReference type="Pfam" id="PF01081">
    <property type="entry name" value="Aldolase"/>
    <property type="match status" value="1"/>
</dbReference>
<evidence type="ECO:0000256" key="4">
    <source>
        <dbReference type="ARBA" id="ARBA00023239"/>
    </source>
</evidence>
<reference evidence="6 7" key="1">
    <citation type="submission" date="2016-02" db="EMBL/GenBank/DDBJ databases">
        <authorList>
            <person name="Wen L."/>
            <person name="He K."/>
            <person name="Yang H."/>
        </authorList>
    </citation>
    <scope>NUCLEOTIDE SEQUENCE [LARGE SCALE GENOMIC DNA]</scope>
    <source>
        <strain evidence="6">Trichococcus palustris</strain>
    </source>
</reference>
<comment type="pathway">
    <text evidence="1">Carbohydrate acid metabolism.</text>
</comment>
<accession>A0A143YSY1</accession>
<name>A0A143YSY1_9LACT</name>
<dbReference type="STRING" id="140314.SAMN04488076_10494"/>
<gene>
    <name evidence="6" type="ORF">Tpal_2057</name>
</gene>
<protein>
    <submittedName>
        <fullName evidence="6">Kdpg/khg aldolase</fullName>
    </submittedName>
</protein>
<dbReference type="Proteomes" id="UP000242754">
    <property type="component" value="Unassembled WGS sequence"/>
</dbReference>
<evidence type="ECO:0000256" key="5">
    <source>
        <dbReference type="ARBA" id="ARBA00023277"/>
    </source>
</evidence>
<evidence type="ECO:0000256" key="1">
    <source>
        <dbReference type="ARBA" id="ARBA00004761"/>
    </source>
</evidence>